<dbReference type="AlphaFoldDB" id="G7V6E5"/>
<dbReference type="Gene3D" id="3.40.50.10770">
    <property type="entry name" value="Hypothetical protein VC1899 like domain (Restriction endonuclease-like)"/>
    <property type="match status" value="1"/>
</dbReference>
<feature type="domain" description="CRISPR system ring nuclease SSO1393-like" evidence="2">
    <location>
        <begin position="50"/>
        <end position="178"/>
    </location>
</feature>
<dbReference type="EMBL" id="CP003096">
    <property type="protein sequence ID" value="AER65974.1"/>
    <property type="molecule type" value="Genomic_DNA"/>
</dbReference>
<evidence type="ECO:0000256" key="1">
    <source>
        <dbReference type="SAM" id="MobiDB-lite"/>
    </source>
</evidence>
<feature type="compositionally biased region" description="Basic and acidic residues" evidence="1">
    <location>
        <begin position="258"/>
        <end position="272"/>
    </location>
</feature>
<name>G7V6E5_THELD</name>
<dbReference type="eggNOG" id="COG4006">
    <property type="taxonomic scope" value="Bacteria"/>
</dbReference>
<dbReference type="InterPro" id="IPR013442">
    <property type="entry name" value="SSO1393-like"/>
</dbReference>
<evidence type="ECO:0000259" key="2">
    <source>
        <dbReference type="Pfam" id="PF09651"/>
    </source>
</evidence>
<organism evidence="3 4">
    <name type="scientific">Thermovirga lienii (strain ATCC BAA-1197 / DSM 17291 / Cas60314)</name>
    <dbReference type="NCBI Taxonomy" id="580340"/>
    <lineage>
        <taxon>Bacteria</taxon>
        <taxon>Thermotogati</taxon>
        <taxon>Synergistota</taxon>
        <taxon>Synergistia</taxon>
        <taxon>Synergistales</taxon>
        <taxon>Thermovirgaceae</taxon>
        <taxon>Thermovirga</taxon>
    </lineage>
</organism>
<dbReference type="HOGENOM" id="CLU_739078_0_0_0"/>
<dbReference type="Proteomes" id="UP000005868">
    <property type="component" value="Chromosome"/>
</dbReference>
<sequence length="356" mass="40704">MYRRIITTVGTSLLTNRDRPWAGWRPQTKCDLPDPREVREWLSNVDPALASAETNTLRAMDVSEQDELVFLHSNTEEGTFCAARLAEYYEKIAARTTMEKIEQLGYSASNFDRGLKCLIDIVVKHVKDSRNRGQIPIICATGGFKAEIAFMNLIGALMEVEVFYMHELHKEVVRLPVLPLAWDVAFVEANKEFFTWVEEEPRSSSEVESWLKKEPKLRPLVEDADDGCTYLTSAGHMLYKVAMEKIQAGPRATWPPSDPRHPKEKNKVSATEHHRPRGWERFVDALCEIDCVSMVRYENTNWSGPKVKILNPEKGEICVRYTKDNLSLPLFVSTTARGMEQTQLVADYISKKVSKY</sequence>
<protein>
    <submittedName>
        <fullName evidence="3">CRISPR-associated protein, APE2256 family</fullName>
    </submittedName>
</protein>
<reference evidence="4" key="1">
    <citation type="submission" date="2011-10" db="EMBL/GenBank/DDBJ databases">
        <title>The complete genome of chromosome of Thermovirga lienii DSM 17291.</title>
        <authorList>
            <consortium name="US DOE Joint Genome Institute (JGI-PGF)"/>
            <person name="Lucas S."/>
            <person name="Copeland A."/>
            <person name="Lapidus A."/>
            <person name="Glavina del Rio T."/>
            <person name="Dalin E."/>
            <person name="Tice H."/>
            <person name="Bruce D."/>
            <person name="Goodwin L."/>
            <person name="Pitluck S."/>
            <person name="Peters L."/>
            <person name="Mikhailova N."/>
            <person name="Saunders E."/>
            <person name="Kyrpides N."/>
            <person name="Mavromatis K."/>
            <person name="Ivanova N."/>
            <person name="Last F.I."/>
            <person name="Brettin T."/>
            <person name="Detter J.C."/>
            <person name="Han C."/>
            <person name="Larimer F."/>
            <person name="Land M."/>
            <person name="Hauser L."/>
            <person name="Markowitz V."/>
            <person name="Cheng J.-F."/>
            <person name="Hugenholtz P."/>
            <person name="Woyke T."/>
            <person name="Wu D."/>
            <person name="Spring S."/>
            <person name="Schroeder M."/>
            <person name="Brambilla E.-M."/>
            <person name="Klenk H.-P."/>
            <person name="Eisen J.A."/>
        </authorList>
    </citation>
    <scope>NUCLEOTIDE SEQUENCE [LARGE SCALE GENOMIC DNA]</scope>
    <source>
        <strain evidence="4">ATCC BAA-1197 / DSM 17291 / Cas60314</strain>
    </source>
</reference>
<dbReference type="STRING" id="580340.Tlie_0232"/>
<keyword evidence="4" id="KW-1185">Reference proteome</keyword>
<dbReference type="KEGG" id="tli:Tlie_0232"/>
<evidence type="ECO:0000313" key="4">
    <source>
        <dbReference type="Proteomes" id="UP000005868"/>
    </source>
</evidence>
<dbReference type="NCBIfam" id="TIGR02619">
    <property type="entry name" value="putative CRISPR-associated protein, APE2256 family"/>
    <property type="match status" value="1"/>
</dbReference>
<dbReference type="Pfam" id="PF09651">
    <property type="entry name" value="Cas_APE2256"/>
    <property type="match status" value="1"/>
</dbReference>
<proteinExistence type="predicted"/>
<gene>
    <name evidence="3" type="ordered locus">Tlie_0232</name>
</gene>
<dbReference type="OrthoDB" id="5491048at2"/>
<accession>G7V6E5</accession>
<reference evidence="3 4" key="2">
    <citation type="journal article" date="2012" name="Stand. Genomic Sci.">
        <title>Genome sequence of the moderately thermophilic, amino-acid-degrading and sulfur-reducing bacterium Thermovirga lienii type strain (Cas60314(T)).</title>
        <authorList>
            <person name="Goker M."/>
            <person name="Saunders E."/>
            <person name="Lapidus A."/>
            <person name="Nolan M."/>
            <person name="Lucas S."/>
            <person name="Hammon N."/>
            <person name="Deshpande S."/>
            <person name="Cheng J.F."/>
            <person name="Han C."/>
            <person name="Tapia R."/>
            <person name="Goodwin L.A."/>
            <person name="Pitluck S."/>
            <person name="Liolios K."/>
            <person name="Mavromatis K."/>
            <person name="Pagani I."/>
            <person name="Ivanova N."/>
            <person name="Mikhailova N."/>
            <person name="Pati A."/>
            <person name="Chen A."/>
            <person name="Palaniappan K."/>
            <person name="Land M."/>
            <person name="Chang Y.J."/>
            <person name="Jeffries C.D."/>
            <person name="Brambilla E.M."/>
            <person name="Rohde M."/>
            <person name="Spring S."/>
            <person name="Detter J.C."/>
            <person name="Woyke T."/>
            <person name="Bristow J."/>
            <person name="Eisen J.A."/>
            <person name="Markowitz V."/>
            <person name="Hugenholtz P."/>
            <person name="Kyrpides N.C."/>
            <person name="Klenk H.P."/>
        </authorList>
    </citation>
    <scope>NUCLEOTIDE SEQUENCE [LARGE SCALE GENOMIC DNA]</scope>
    <source>
        <strain evidence="4">ATCC BAA-1197 / DSM 17291 / Cas60314</strain>
    </source>
</reference>
<feature type="region of interest" description="Disordered" evidence="1">
    <location>
        <begin position="250"/>
        <end position="272"/>
    </location>
</feature>
<evidence type="ECO:0000313" key="3">
    <source>
        <dbReference type="EMBL" id="AER65974.1"/>
    </source>
</evidence>